<feature type="binding site" evidence="10">
    <location>
        <position position="271"/>
    </location>
    <ligand>
        <name>Zn(2+)</name>
        <dbReference type="ChEBI" id="CHEBI:29105"/>
    </ligand>
</feature>
<evidence type="ECO:0000256" key="6">
    <source>
        <dbReference type="ARBA" id="ARBA00022801"/>
    </source>
</evidence>
<dbReference type="Gene3D" id="2.40.50.140">
    <property type="entry name" value="Nucleic acid-binding proteins"/>
    <property type="match status" value="1"/>
</dbReference>
<comment type="caution">
    <text evidence="13">The sequence shown here is derived from an EMBL/GenBank/DDBJ whole genome shotgun (WGS) entry which is preliminary data.</text>
</comment>
<feature type="binding site" evidence="10">
    <location>
        <position position="265"/>
    </location>
    <ligand>
        <name>Zn(2+)</name>
        <dbReference type="ChEBI" id="CHEBI:29105"/>
    </ligand>
</feature>
<comment type="similarity">
    <text evidence="10">Belongs to the TRAFAC class YlqF/YawG GTPase family. RsgA subfamily.</text>
</comment>
<evidence type="ECO:0000256" key="5">
    <source>
        <dbReference type="ARBA" id="ARBA00022741"/>
    </source>
</evidence>
<gene>
    <name evidence="10" type="primary">rsgA</name>
    <name evidence="13" type="ORF">B2M26_07635</name>
</gene>
<dbReference type="PROSITE" id="PS50936">
    <property type="entry name" value="ENGC_GTPASE"/>
    <property type="match status" value="1"/>
</dbReference>
<dbReference type="GO" id="GO:0019843">
    <property type="term" value="F:rRNA binding"/>
    <property type="evidence" value="ECO:0007669"/>
    <property type="project" value="UniProtKB-KW"/>
</dbReference>
<feature type="binding site" evidence="10">
    <location>
        <position position="263"/>
    </location>
    <ligand>
        <name>Zn(2+)</name>
        <dbReference type="ChEBI" id="CHEBI:29105"/>
    </ligand>
</feature>
<dbReference type="AlphaFoldDB" id="A0A1V4EU59"/>
<sequence>MELSGERVGVHFRMRGKIVRAVSGFYYVQTDTGATLQCRARGIFKKRGVKPLVGDRVNVEAQGTKEGVIVEIAPRVNELTRPSIANVDQVFVVLSLIEPELSLYQLDKMIAMVEEQNLPLLLVLTKAELPGAIEVFQQIEPVYRAMHYEMIALSLRAGMGSERLTAHLKNKTTVLAGLSGVGKSTILRFVVPGADVAVGSISEKGLRGKHTTTFVELYQTEHGFIADSPGFSQYSFESLEPDQIQYLFRDVKSEALHCAFRGCLHETEDGCAVRNACEEGRLAATRYASYRQILQEVKDAKNRRY</sequence>
<dbReference type="Gene3D" id="1.10.40.50">
    <property type="entry name" value="Probable gtpase engc, domain 3"/>
    <property type="match status" value="1"/>
</dbReference>
<evidence type="ECO:0000313" key="14">
    <source>
        <dbReference type="Proteomes" id="UP000190229"/>
    </source>
</evidence>
<dbReference type="InterPro" id="IPR027417">
    <property type="entry name" value="P-loop_NTPase"/>
</dbReference>
<reference evidence="13 14" key="1">
    <citation type="submission" date="2017-02" db="EMBL/GenBank/DDBJ databases">
        <title>Draft genome of Acidibacillus ferrooxidans Huett2.</title>
        <authorList>
            <person name="Schopf S."/>
        </authorList>
    </citation>
    <scope>NUCLEOTIDE SEQUENCE [LARGE SCALE GENOMIC DNA]</scope>
    <source>
        <strain evidence="13 14">Huett2</strain>
    </source>
</reference>
<feature type="domain" description="CP-type G" evidence="12">
    <location>
        <begin position="76"/>
        <end position="234"/>
    </location>
</feature>
<feature type="domain" description="EngC GTPase" evidence="11">
    <location>
        <begin position="85"/>
        <end position="232"/>
    </location>
</feature>
<dbReference type="SUPFAM" id="SSF50249">
    <property type="entry name" value="Nucleic acid-binding proteins"/>
    <property type="match status" value="1"/>
</dbReference>
<keyword evidence="5 10" id="KW-0547">Nucleotide-binding</keyword>
<dbReference type="GO" id="GO:0042274">
    <property type="term" value="P:ribosomal small subunit biogenesis"/>
    <property type="evidence" value="ECO:0007669"/>
    <property type="project" value="UniProtKB-UniRule"/>
</dbReference>
<dbReference type="OrthoDB" id="9809485at2"/>
<keyword evidence="3 10" id="KW-0479">Metal-binding</keyword>
<dbReference type="Proteomes" id="UP000190229">
    <property type="component" value="Unassembled WGS sequence"/>
</dbReference>
<dbReference type="GO" id="GO:0005525">
    <property type="term" value="F:GTP binding"/>
    <property type="evidence" value="ECO:0007669"/>
    <property type="project" value="UniProtKB-UniRule"/>
</dbReference>
<dbReference type="Gene3D" id="3.40.50.300">
    <property type="entry name" value="P-loop containing nucleotide triphosphate hydrolases"/>
    <property type="match status" value="1"/>
</dbReference>
<dbReference type="HAMAP" id="MF_01820">
    <property type="entry name" value="GTPase_RsgA"/>
    <property type="match status" value="1"/>
</dbReference>
<keyword evidence="9 10" id="KW-0342">GTP-binding</keyword>
<feature type="binding site" evidence="10">
    <location>
        <begin position="177"/>
        <end position="185"/>
    </location>
    <ligand>
        <name>GTP</name>
        <dbReference type="ChEBI" id="CHEBI:37565"/>
    </ligand>
</feature>
<proteinExistence type="inferred from homology"/>
<keyword evidence="8 10" id="KW-0694">RNA-binding</keyword>
<evidence type="ECO:0000256" key="3">
    <source>
        <dbReference type="ARBA" id="ARBA00022723"/>
    </source>
</evidence>
<dbReference type="SUPFAM" id="SSF52540">
    <property type="entry name" value="P-loop containing nucleoside triphosphate hydrolases"/>
    <property type="match status" value="1"/>
</dbReference>
<dbReference type="InterPro" id="IPR031944">
    <property type="entry name" value="RsgA_N"/>
</dbReference>
<keyword evidence="6 10" id="KW-0378">Hydrolase</keyword>
<evidence type="ECO:0000256" key="10">
    <source>
        <dbReference type="HAMAP-Rule" id="MF_01820"/>
    </source>
</evidence>
<evidence type="ECO:0000259" key="11">
    <source>
        <dbReference type="PROSITE" id="PS50936"/>
    </source>
</evidence>
<dbReference type="InterPro" id="IPR012340">
    <property type="entry name" value="NA-bd_OB-fold"/>
</dbReference>
<keyword evidence="1 10" id="KW-0963">Cytoplasm</keyword>
<dbReference type="EC" id="3.6.1.-" evidence="10"/>
<evidence type="ECO:0000256" key="2">
    <source>
        <dbReference type="ARBA" id="ARBA00022517"/>
    </source>
</evidence>
<keyword evidence="7 10" id="KW-0862">Zinc</keyword>
<dbReference type="PANTHER" id="PTHR32120">
    <property type="entry name" value="SMALL RIBOSOMAL SUBUNIT BIOGENESIS GTPASE RSGA"/>
    <property type="match status" value="1"/>
</dbReference>
<comment type="subunit">
    <text evidence="10">Monomer. Associates with 30S ribosomal subunit, binds 16S rRNA.</text>
</comment>
<dbReference type="InterPro" id="IPR030378">
    <property type="entry name" value="G_CP_dom"/>
</dbReference>
<name>A0A1V4EU59_9BACL</name>
<organism evidence="13 14">
    <name type="scientific">Ferroacidibacillus organovorans</name>
    <dbReference type="NCBI Taxonomy" id="1765683"/>
    <lineage>
        <taxon>Bacteria</taxon>
        <taxon>Bacillati</taxon>
        <taxon>Bacillota</taxon>
        <taxon>Bacilli</taxon>
        <taxon>Bacillales</taxon>
        <taxon>Alicyclobacillaceae</taxon>
        <taxon>Ferroacidibacillus</taxon>
    </lineage>
</organism>
<evidence type="ECO:0000256" key="7">
    <source>
        <dbReference type="ARBA" id="ARBA00022833"/>
    </source>
</evidence>
<keyword evidence="14" id="KW-1185">Reference proteome</keyword>
<evidence type="ECO:0000313" key="13">
    <source>
        <dbReference type="EMBL" id="OPG16178.1"/>
    </source>
</evidence>
<comment type="cofactor">
    <cofactor evidence="10">
        <name>Zn(2+)</name>
        <dbReference type="ChEBI" id="CHEBI:29105"/>
    </cofactor>
    <text evidence="10">Binds 1 zinc ion per subunit.</text>
</comment>
<dbReference type="EMBL" id="MWPS01000021">
    <property type="protein sequence ID" value="OPG16178.1"/>
    <property type="molecule type" value="Genomic_DNA"/>
</dbReference>
<feature type="binding site" evidence="10">
    <location>
        <position position="258"/>
    </location>
    <ligand>
        <name>Zn(2+)</name>
        <dbReference type="ChEBI" id="CHEBI:29105"/>
    </ligand>
</feature>
<keyword evidence="2 10" id="KW-0690">Ribosome biogenesis</keyword>
<evidence type="ECO:0000259" key="12">
    <source>
        <dbReference type="PROSITE" id="PS51721"/>
    </source>
</evidence>
<evidence type="ECO:0000256" key="4">
    <source>
        <dbReference type="ARBA" id="ARBA00022730"/>
    </source>
</evidence>
<evidence type="ECO:0000256" key="9">
    <source>
        <dbReference type="ARBA" id="ARBA00023134"/>
    </source>
</evidence>
<protein>
    <recommendedName>
        <fullName evidence="10">Small ribosomal subunit biogenesis GTPase RsgA</fullName>
        <ecNumber evidence="10">3.6.1.-</ecNumber>
    </recommendedName>
</protein>
<evidence type="ECO:0000256" key="1">
    <source>
        <dbReference type="ARBA" id="ARBA00022490"/>
    </source>
</evidence>
<dbReference type="InterPro" id="IPR004881">
    <property type="entry name" value="Ribosome_biogen_GTPase_RsgA"/>
</dbReference>
<dbReference type="Pfam" id="PF16745">
    <property type="entry name" value="RsgA_N"/>
    <property type="match status" value="1"/>
</dbReference>
<keyword evidence="4 10" id="KW-0699">rRNA-binding</keyword>
<dbReference type="CDD" id="cd01854">
    <property type="entry name" value="YjeQ_EngC"/>
    <property type="match status" value="1"/>
</dbReference>
<comment type="caution">
    <text evidence="10">Lacks conserved residue(s) required for the propagation of feature annotation.</text>
</comment>
<dbReference type="NCBIfam" id="TIGR00157">
    <property type="entry name" value="ribosome small subunit-dependent GTPase A"/>
    <property type="match status" value="1"/>
</dbReference>
<dbReference type="PANTHER" id="PTHR32120:SF11">
    <property type="entry name" value="SMALL RIBOSOMAL SUBUNIT BIOGENESIS GTPASE RSGA 1, MITOCHONDRIAL-RELATED"/>
    <property type="match status" value="1"/>
</dbReference>
<dbReference type="PROSITE" id="PS51721">
    <property type="entry name" value="G_CP"/>
    <property type="match status" value="1"/>
</dbReference>
<dbReference type="GO" id="GO:0003924">
    <property type="term" value="F:GTPase activity"/>
    <property type="evidence" value="ECO:0007669"/>
    <property type="project" value="UniProtKB-UniRule"/>
</dbReference>
<accession>A0A1V4EU59</accession>
<comment type="function">
    <text evidence="10">One of several proteins that assist in the late maturation steps of the functional core of the 30S ribosomal subunit. Helps release RbfA from mature subunits. May play a role in the assembly of ribosomal proteins into the subunit. Circularly permuted GTPase that catalyzes slow GTP hydrolysis, GTPase activity is stimulated by the 30S ribosomal subunit.</text>
</comment>
<dbReference type="InterPro" id="IPR010914">
    <property type="entry name" value="RsgA_GTPase_dom"/>
</dbReference>
<evidence type="ECO:0000256" key="8">
    <source>
        <dbReference type="ARBA" id="ARBA00022884"/>
    </source>
</evidence>
<dbReference type="CDD" id="cd04466">
    <property type="entry name" value="S1_YloQ_GTPase"/>
    <property type="match status" value="1"/>
</dbReference>
<comment type="subcellular location">
    <subcellularLocation>
        <location evidence="10">Cytoplasm</location>
    </subcellularLocation>
</comment>
<dbReference type="GO" id="GO:0005737">
    <property type="term" value="C:cytoplasm"/>
    <property type="evidence" value="ECO:0007669"/>
    <property type="project" value="UniProtKB-SubCell"/>
</dbReference>
<dbReference type="Pfam" id="PF03193">
    <property type="entry name" value="RsgA_GTPase"/>
    <property type="match status" value="1"/>
</dbReference>
<dbReference type="GO" id="GO:0046872">
    <property type="term" value="F:metal ion binding"/>
    <property type="evidence" value="ECO:0007669"/>
    <property type="project" value="UniProtKB-KW"/>
</dbReference>